<dbReference type="Proteomes" id="UP001165082">
    <property type="component" value="Unassembled WGS sequence"/>
</dbReference>
<evidence type="ECO:0000313" key="2">
    <source>
        <dbReference type="EMBL" id="GMI20583.1"/>
    </source>
</evidence>
<evidence type="ECO:0000313" key="3">
    <source>
        <dbReference type="Proteomes" id="UP001165082"/>
    </source>
</evidence>
<feature type="compositionally biased region" description="Low complexity" evidence="1">
    <location>
        <begin position="241"/>
        <end position="252"/>
    </location>
</feature>
<dbReference type="EMBL" id="BRXZ01008052">
    <property type="protein sequence ID" value="GMI20583.1"/>
    <property type="molecule type" value="Genomic_DNA"/>
</dbReference>
<proteinExistence type="predicted"/>
<feature type="region of interest" description="Disordered" evidence="1">
    <location>
        <begin position="12"/>
        <end position="41"/>
    </location>
</feature>
<feature type="compositionally biased region" description="Basic and acidic residues" evidence="1">
    <location>
        <begin position="222"/>
        <end position="234"/>
    </location>
</feature>
<accession>A0A9W7FW57</accession>
<protein>
    <submittedName>
        <fullName evidence="2">Uncharacterized protein</fullName>
    </submittedName>
</protein>
<feature type="compositionally biased region" description="Low complexity" evidence="1">
    <location>
        <begin position="15"/>
        <end position="39"/>
    </location>
</feature>
<feature type="compositionally biased region" description="Acidic residues" evidence="1">
    <location>
        <begin position="253"/>
        <end position="263"/>
    </location>
</feature>
<name>A0A9W7FW57_9STRA</name>
<gene>
    <name evidence="2" type="ORF">TrRE_jg6748</name>
</gene>
<sequence length="279" mass="28721">MAGGALAGLEGIFDSSSSSSSSTPTTTVGTPSSVSLGSTPLPPVILSDVSKNFRTHGRRPTLVDVNALTGPEYEDMQRSLHVKSGSGDSTGLVGGVGWKEGSRGEGVWGEGVRKSLSYGGEEGGAMELDELGVEGEDEGGETTPHGVGVENARSAPFLGGFSWGESKPSFGFFGSFRAVSYEQNGRVVEGTRGRKGAVANDVRTAVEGGLVGGAAPALMDMGSKDGDNKAERRGGMGSTGSMGSMTVHSMGTMEEEVQEEEEGTPAKVRMEEGVNKNYL</sequence>
<keyword evidence="3" id="KW-1185">Reference proteome</keyword>
<organism evidence="2 3">
    <name type="scientific">Triparma retinervis</name>
    <dbReference type="NCBI Taxonomy" id="2557542"/>
    <lineage>
        <taxon>Eukaryota</taxon>
        <taxon>Sar</taxon>
        <taxon>Stramenopiles</taxon>
        <taxon>Ochrophyta</taxon>
        <taxon>Bolidophyceae</taxon>
        <taxon>Parmales</taxon>
        <taxon>Triparmaceae</taxon>
        <taxon>Triparma</taxon>
    </lineage>
</organism>
<reference evidence="2" key="1">
    <citation type="submission" date="2022-07" db="EMBL/GenBank/DDBJ databases">
        <title>Genome analysis of Parmales, a sister group of diatoms, reveals the evolutionary specialization of diatoms from phago-mixotrophs to photoautotrophs.</title>
        <authorList>
            <person name="Ban H."/>
            <person name="Sato S."/>
            <person name="Yoshikawa S."/>
            <person name="Kazumasa Y."/>
            <person name="Nakamura Y."/>
            <person name="Ichinomiya M."/>
            <person name="Saitoh K."/>
            <person name="Sato N."/>
            <person name="Blanc-Mathieu R."/>
            <person name="Endo H."/>
            <person name="Kuwata A."/>
            <person name="Ogata H."/>
        </authorList>
    </citation>
    <scope>NUCLEOTIDE SEQUENCE</scope>
</reference>
<feature type="compositionally biased region" description="Basic and acidic residues" evidence="1">
    <location>
        <begin position="268"/>
        <end position="279"/>
    </location>
</feature>
<evidence type="ECO:0000256" key="1">
    <source>
        <dbReference type="SAM" id="MobiDB-lite"/>
    </source>
</evidence>
<comment type="caution">
    <text evidence="2">The sequence shown here is derived from an EMBL/GenBank/DDBJ whole genome shotgun (WGS) entry which is preliminary data.</text>
</comment>
<dbReference type="AlphaFoldDB" id="A0A9W7FW57"/>
<feature type="region of interest" description="Disordered" evidence="1">
    <location>
        <begin position="217"/>
        <end position="279"/>
    </location>
</feature>